<protein>
    <submittedName>
        <fullName evidence="1">Uncharacterized protein</fullName>
    </submittedName>
</protein>
<evidence type="ECO:0000313" key="1">
    <source>
        <dbReference type="EMBL" id="MDC4240294.1"/>
    </source>
</evidence>
<dbReference type="EMBL" id="JAMRYU010000008">
    <property type="protein sequence ID" value="MDC4240294.1"/>
    <property type="molecule type" value="Genomic_DNA"/>
</dbReference>
<dbReference type="RefSeq" id="WP_271846101.1">
    <property type="nucleotide sequence ID" value="NZ_JAMRYU010000008.1"/>
</dbReference>
<sequence>MQLTFNVSSSIHSASINLLFDLVARKTFGEFFNNISFILSSSYLDSIIDTAVLNGTVASPPVNV</sequence>
<accession>A0A9X4AZW8</accession>
<reference evidence="1" key="1">
    <citation type="submission" date="2022-05" db="EMBL/GenBank/DDBJ databases">
        <title>Draft genome sequence of Clostridium tertium strain CP3 isolated from Peru.</title>
        <authorList>
            <person name="Hurtado R."/>
            <person name="Lima L."/>
            <person name="Sousa T."/>
            <person name="Jaiswal A.K."/>
            <person name="Tiwari S."/>
            <person name="Maturrano L."/>
            <person name="Brenig B."/>
            <person name="Azevedo V."/>
        </authorList>
    </citation>
    <scope>NUCLEOTIDE SEQUENCE</scope>
    <source>
        <strain evidence="1">CP3</strain>
    </source>
</reference>
<organism evidence="1 2">
    <name type="scientific">Clostridium tertium</name>
    <dbReference type="NCBI Taxonomy" id="1559"/>
    <lineage>
        <taxon>Bacteria</taxon>
        <taxon>Bacillati</taxon>
        <taxon>Bacillota</taxon>
        <taxon>Clostridia</taxon>
        <taxon>Eubacteriales</taxon>
        <taxon>Clostridiaceae</taxon>
        <taxon>Clostridium</taxon>
    </lineage>
</organism>
<proteinExistence type="predicted"/>
<evidence type="ECO:0000313" key="2">
    <source>
        <dbReference type="Proteomes" id="UP001141183"/>
    </source>
</evidence>
<keyword evidence="2" id="KW-1185">Reference proteome</keyword>
<dbReference type="Proteomes" id="UP001141183">
    <property type="component" value="Unassembled WGS sequence"/>
</dbReference>
<dbReference type="AlphaFoldDB" id="A0A9X4AZW8"/>
<comment type="caution">
    <text evidence="1">The sequence shown here is derived from an EMBL/GenBank/DDBJ whole genome shotgun (WGS) entry which is preliminary data.</text>
</comment>
<gene>
    <name evidence="1" type="ORF">NE398_08955</name>
</gene>
<name>A0A9X4AZW8_9CLOT</name>